<name>A0A9W7ZX59_9FUNG</name>
<keyword evidence="18" id="KW-1185">Reference proteome</keyword>
<evidence type="ECO:0000259" key="15">
    <source>
        <dbReference type="Pfam" id="PF00122"/>
    </source>
</evidence>
<keyword evidence="9" id="KW-0460">Magnesium</keyword>
<gene>
    <name evidence="17" type="primary">SPF1_2</name>
    <name evidence="17" type="ORF">IWQ60_009600</name>
</gene>
<feature type="transmembrane region" description="Helical" evidence="14">
    <location>
        <begin position="203"/>
        <end position="220"/>
    </location>
</feature>
<dbReference type="InterPro" id="IPR008250">
    <property type="entry name" value="ATPase_P-typ_transduc_dom_A_sf"/>
</dbReference>
<reference evidence="17" key="1">
    <citation type="submission" date="2022-07" db="EMBL/GenBank/DDBJ databases">
        <title>Phylogenomic reconstructions and comparative analyses of Kickxellomycotina fungi.</title>
        <authorList>
            <person name="Reynolds N.K."/>
            <person name="Stajich J.E."/>
            <person name="Barry K."/>
            <person name="Grigoriev I.V."/>
            <person name="Crous P."/>
            <person name="Smith M.E."/>
        </authorList>
    </citation>
    <scope>NUCLEOTIDE SEQUENCE</scope>
    <source>
        <strain evidence="17">RSA 861</strain>
    </source>
</reference>
<keyword evidence="6" id="KW-0547">Nucleotide-binding</keyword>
<evidence type="ECO:0000256" key="2">
    <source>
        <dbReference type="ARBA" id="ARBA00006000"/>
    </source>
</evidence>
<dbReference type="SUPFAM" id="SSF81665">
    <property type="entry name" value="Calcium ATPase, transmembrane domain M"/>
    <property type="match status" value="1"/>
</dbReference>
<feature type="transmembrane region" description="Helical" evidence="14">
    <location>
        <begin position="28"/>
        <end position="47"/>
    </location>
</feature>
<dbReference type="GO" id="GO:0015662">
    <property type="term" value="F:P-type ion transporter activity"/>
    <property type="evidence" value="ECO:0007669"/>
    <property type="project" value="TreeGrafter"/>
</dbReference>
<dbReference type="Gene3D" id="3.40.50.1000">
    <property type="entry name" value="HAD superfamily/HAD-like"/>
    <property type="match status" value="1"/>
</dbReference>
<evidence type="ECO:0000256" key="14">
    <source>
        <dbReference type="SAM" id="Phobius"/>
    </source>
</evidence>
<evidence type="ECO:0000256" key="4">
    <source>
        <dbReference type="ARBA" id="ARBA00022692"/>
    </source>
</evidence>
<comment type="caution">
    <text evidence="17">The sequence shown here is derived from an EMBL/GenBank/DDBJ whole genome shotgun (WGS) entry which is preliminary data.</text>
</comment>
<dbReference type="PROSITE" id="PS01229">
    <property type="entry name" value="COF_2"/>
    <property type="match status" value="1"/>
</dbReference>
<dbReference type="InterPro" id="IPR023214">
    <property type="entry name" value="HAD_sf"/>
</dbReference>
<dbReference type="SFLD" id="SFLDS00003">
    <property type="entry name" value="Haloacid_Dehalogenase"/>
    <property type="match status" value="1"/>
</dbReference>
<dbReference type="InterPro" id="IPR036412">
    <property type="entry name" value="HAD-like_sf"/>
</dbReference>
<dbReference type="InterPro" id="IPR018303">
    <property type="entry name" value="ATPase_P-typ_P_site"/>
</dbReference>
<evidence type="ECO:0000256" key="12">
    <source>
        <dbReference type="ARBA" id="ARBA00023136"/>
    </source>
</evidence>
<dbReference type="GO" id="GO:0005789">
    <property type="term" value="C:endoplasmic reticulum membrane"/>
    <property type="evidence" value="ECO:0007669"/>
    <property type="project" value="UniProtKB-SubCell"/>
</dbReference>
<dbReference type="NCBIfam" id="TIGR01494">
    <property type="entry name" value="ATPase_P-type"/>
    <property type="match status" value="1"/>
</dbReference>
<evidence type="ECO:0000256" key="1">
    <source>
        <dbReference type="ARBA" id="ARBA00004477"/>
    </source>
</evidence>
<dbReference type="Gene3D" id="2.70.150.10">
    <property type="entry name" value="Calcium-transporting ATPase, cytoplasmic transduction domain A"/>
    <property type="match status" value="1"/>
</dbReference>
<keyword evidence="10" id="KW-1278">Translocase</keyword>
<feature type="domain" description="P5A-ATPase transmembrane helical hairpin" evidence="16">
    <location>
        <begin position="22"/>
        <end position="91"/>
    </location>
</feature>
<dbReference type="Gene3D" id="3.40.1110.10">
    <property type="entry name" value="Calcium-transporting ATPase, cytoplasmic domain N"/>
    <property type="match status" value="1"/>
</dbReference>
<dbReference type="InterPro" id="IPR023298">
    <property type="entry name" value="ATPase_P-typ_TM_dom_sf"/>
</dbReference>
<dbReference type="GO" id="GO:0019829">
    <property type="term" value="F:ATPase-coupled monoatomic cation transmembrane transporter activity"/>
    <property type="evidence" value="ECO:0007669"/>
    <property type="project" value="TreeGrafter"/>
</dbReference>
<feature type="compositionally biased region" description="Basic residues" evidence="13">
    <location>
        <begin position="958"/>
        <end position="969"/>
    </location>
</feature>
<feature type="compositionally biased region" description="Low complexity" evidence="13">
    <location>
        <begin position="1020"/>
        <end position="1047"/>
    </location>
</feature>
<dbReference type="Proteomes" id="UP001150569">
    <property type="component" value="Unassembled WGS sequence"/>
</dbReference>
<evidence type="ECO:0000256" key="10">
    <source>
        <dbReference type="ARBA" id="ARBA00022967"/>
    </source>
</evidence>
<evidence type="ECO:0000256" key="3">
    <source>
        <dbReference type="ARBA" id="ARBA00022448"/>
    </source>
</evidence>
<dbReference type="InterPro" id="IPR023299">
    <property type="entry name" value="ATPase_P-typ_cyto_dom_N"/>
</dbReference>
<feature type="transmembrane region" description="Helical" evidence="14">
    <location>
        <begin position="1254"/>
        <end position="1274"/>
    </location>
</feature>
<evidence type="ECO:0000256" key="5">
    <source>
        <dbReference type="ARBA" id="ARBA00022723"/>
    </source>
</evidence>
<dbReference type="SUPFAM" id="SSF81653">
    <property type="entry name" value="Calcium ATPase, transduction domain A"/>
    <property type="match status" value="1"/>
</dbReference>
<dbReference type="Pfam" id="PF00122">
    <property type="entry name" value="E1-E2_ATPase"/>
    <property type="match status" value="1"/>
</dbReference>
<dbReference type="InterPro" id="IPR047820">
    <property type="entry name" value="P5A-type_ATPase"/>
</dbReference>
<dbReference type="OrthoDB" id="48943at2759"/>
<feature type="domain" description="P-type ATPase A" evidence="15">
    <location>
        <begin position="258"/>
        <end position="366"/>
    </location>
</feature>
<dbReference type="GO" id="GO:0006874">
    <property type="term" value="P:intracellular calcium ion homeostasis"/>
    <property type="evidence" value="ECO:0007669"/>
    <property type="project" value="TreeGrafter"/>
</dbReference>
<feature type="compositionally biased region" description="Basic residues" evidence="13">
    <location>
        <begin position="1010"/>
        <end position="1019"/>
    </location>
</feature>
<keyword evidence="7" id="KW-0256">Endoplasmic reticulum</keyword>
<dbReference type="CDD" id="cd07543">
    <property type="entry name" value="P-type_ATPase_cation"/>
    <property type="match status" value="1"/>
</dbReference>
<evidence type="ECO:0000313" key="17">
    <source>
        <dbReference type="EMBL" id="KAJ1912589.1"/>
    </source>
</evidence>
<dbReference type="SUPFAM" id="SSF81660">
    <property type="entry name" value="Metal cation-transporting ATPase, ATP-binding domain N"/>
    <property type="match status" value="1"/>
</dbReference>
<feature type="transmembrane region" description="Helical" evidence="14">
    <location>
        <begin position="226"/>
        <end position="243"/>
    </location>
</feature>
<dbReference type="InterPro" id="IPR006544">
    <property type="entry name" value="P-type_TPase_V"/>
</dbReference>
<dbReference type="Pfam" id="PF23143">
    <property type="entry name" value="2TM_P5A-ATPase"/>
    <property type="match status" value="1"/>
</dbReference>
<keyword evidence="5" id="KW-0479">Metal-binding</keyword>
<evidence type="ECO:0000256" key="9">
    <source>
        <dbReference type="ARBA" id="ARBA00022842"/>
    </source>
</evidence>
<evidence type="ECO:0000256" key="13">
    <source>
        <dbReference type="SAM" id="MobiDB-lite"/>
    </source>
</evidence>
<dbReference type="InterPro" id="IPR044492">
    <property type="entry name" value="P_typ_ATPase_HD_dom"/>
</dbReference>
<evidence type="ECO:0000259" key="16">
    <source>
        <dbReference type="Pfam" id="PF23143"/>
    </source>
</evidence>
<keyword evidence="4 14" id="KW-0812">Transmembrane</keyword>
<dbReference type="PRINTS" id="PR00119">
    <property type="entry name" value="CATATPASE"/>
</dbReference>
<dbReference type="SUPFAM" id="SSF56784">
    <property type="entry name" value="HAD-like"/>
    <property type="match status" value="1"/>
</dbReference>
<keyword evidence="12 14" id="KW-0472">Membrane</keyword>
<sequence length="1328" mass="145441">MASPNALVPSKSIERASLHVRLPRWQHLYAWPFLSLYPLWLAVYVSYYDRYLGSVEYTFVSLGFLLVANFLTFLVGQWSVPIKARTTCQRTTDVNHADVILVTPVKHQGKSQLCPLHRGPPTTHHPEGPLYFEFQKKRYTYEPAEGRFVKIRYPTKDRPTLDTFQTSRGLTTATAVTECAETYGANRFDVPIPTFQELFKEHAVAPFFVFQIFCVGLWFLDEYWYYSLFTLCMLVVFESTLVFQRQRTLKEFRSLALSPFELQVYREGRWIPILSDQLLPGDLCSITRSQGEAAVPCDMLLVGGTCIVNEAMLSGESTPLLKESVALREPTDRLDMTGADKVHTLFGGTKILQVTPLAAAAGDRSALDRLATSGAPPPPPDGGCTAYVLRTGFGSAQGKLVRTMIFNTDRVSANNAEALLFILFLLIFALAAASYVWSEGMNNPKRKKFKVILDCIMIVTSVVPPELPMELSLAVNTSLVALSRYAIFCTEPFRIPFAGKLDICCFDKTGTLTGENLVVEGVAGIGPELTDLYAPNRLPQETTLTLASAHALVLMDDDAVVGDPMEKVALQAVGWQLQPHDVVVPSTEAKDGSVDSESGPPTVSPTAGLTVLRRYQFSSALKRMSTIVRYTDRATTHPSQTSSPRHFAAVKGAPETLQTMFSEVPAGYEAAYKSFSRRGSRVLALGFKPLTGVLSDSPTEVQLNAVTRETVESDLRFVGFLVFHCPLKPDSKRAIEMLNNSSHRVVMITGDNPLTACHIAGQLDIVTRPVLVLDAHHDGGVTGKGNAKQEEQPATTELRWTSIDETVVISQDPAAQTLPADLTTTYDLCLTGGALAVLENDTRAQPLIEHLISHVWVYARVSPGQKEAILTTMKSLGYYTLMCGDGTNDVGALKQAHVGVALLDGQPEDLARIAQRQQIDRMKAAYESQLKFSERFGMPPPAPHPTLKAIMDAEDRKKSRAEKRKKKALKTAQASAAGEDNGETEKDAGAAGEKPVAVDVTAAGGEVTKTKKKKKKTKSSKSTEVSQTATVAATTTSPSAPGAPGTAKANEALQNLIQQLEMDDEVPTIKFGDASVASPFTSKLSTVMSVCNIVRQGRCTLVATLQMYKILALNSLISAYSLSVLYLDGIKFGDTQVTILGILVAVCFMCISRASPREELSRQRPQSNIFNPYIILSVMGQFAVHIAALIYVTQGAKRHDAMFAEGTEVELDAEFAPSLLNTAVYLISLSMQISTFAINYQGYPFRESLQENKVLYRGLLLVGGIAVLGATELVSELNELMKFVPLPPAFKPQLLMAMVLDFGVAWGIEWVCSKLFSDNRPKDIVLRR</sequence>
<evidence type="ECO:0000256" key="6">
    <source>
        <dbReference type="ARBA" id="ARBA00022741"/>
    </source>
</evidence>
<keyword evidence="11 14" id="KW-1133">Transmembrane helix</keyword>
<proteinExistence type="inferred from homology"/>
<accession>A0A9W7ZX59</accession>
<dbReference type="InterPro" id="IPR001757">
    <property type="entry name" value="P_typ_ATPase"/>
</dbReference>
<dbReference type="PANTHER" id="PTHR45630">
    <property type="entry name" value="CATION-TRANSPORTING ATPASE-RELATED"/>
    <property type="match status" value="1"/>
</dbReference>
<feature type="transmembrane region" description="Helical" evidence="14">
    <location>
        <begin position="1294"/>
        <end position="1312"/>
    </location>
</feature>
<keyword evidence="8" id="KW-0067">ATP-binding</keyword>
<dbReference type="PROSITE" id="PS00154">
    <property type="entry name" value="ATPASE_E1_E2"/>
    <property type="match status" value="1"/>
</dbReference>
<evidence type="ECO:0000313" key="18">
    <source>
        <dbReference type="Proteomes" id="UP001150569"/>
    </source>
</evidence>
<evidence type="ECO:0000256" key="8">
    <source>
        <dbReference type="ARBA" id="ARBA00022840"/>
    </source>
</evidence>
<dbReference type="InterPro" id="IPR059000">
    <property type="entry name" value="ATPase_P-type_domA"/>
</dbReference>
<keyword evidence="3" id="KW-0813">Transport</keyword>
<protein>
    <submittedName>
        <fullName evidence="17">Cation-transporting ATPase 1</fullName>
    </submittedName>
</protein>
<comment type="subcellular location">
    <subcellularLocation>
        <location evidence="1">Endoplasmic reticulum membrane</location>
        <topology evidence="1">Multi-pass membrane protein</topology>
    </subcellularLocation>
</comment>
<dbReference type="SFLD" id="SFLDG00002">
    <property type="entry name" value="C1.7:_P-type_atpase_like"/>
    <property type="match status" value="1"/>
</dbReference>
<comment type="similarity">
    <text evidence="2">Belongs to the cation transport ATPase (P-type) (TC 3.A.3) family. Type V subfamily.</text>
</comment>
<dbReference type="PANTHER" id="PTHR45630:SF7">
    <property type="entry name" value="ENDOPLASMIC RETICULUM TRANSMEMBRANE HELIX TRANSLOCASE"/>
    <property type="match status" value="1"/>
</dbReference>
<evidence type="ECO:0000256" key="7">
    <source>
        <dbReference type="ARBA" id="ARBA00022824"/>
    </source>
</evidence>
<dbReference type="GO" id="GO:0016887">
    <property type="term" value="F:ATP hydrolysis activity"/>
    <property type="evidence" value="ECO:0007669"/>
    <property type="project" value="InterPro"/>
</dbReference>
<feature type="transmembrane region" description="Helical" evidence="14">
    <location>
        <begin position="1137"/>
        <end position="1154"/>
    </location>
</feature>
<feature type="transmembrane region" description="Helical" evidence="14">
    <location>
        <begin position="59"/>
        <end position="80"/>
    </location>
</feature>
<feature type="region of interest" description="Disordered" evidence="13">
    <location>
        <begin position="954"/>
        <end position="1047"/>
    </location>
</feature>
<dbReference type="InterPro" id="IPR057255">
    <property type="entry name" value="2TM_P5A-ATPase"/>
</dbReference>
<dbReference type="EMBL" id="JANBPT010000820">
    <property type="protein sequence ID" value="KAJ1912589.1"/>
    <property type="molecule type" value="Genomic_DNA"/>
</dbReference>
<dbReference type="GO" id="GO:0005524">
    <property type="term" value="F:ATP binding"/>
    <property type="evidence" value="ECO:0007669"/>
    <property type="project" value="UniProtKB-KW"/>
</dbReference>
<feature type="transmembrane region" description="Helical" evidence="14">
    <location>
        <begin position="1174"/>
        <end position="1192"/>
    </location>
</feature>
<dbReference type="NCBIfam" id="TIGR01657">
    <property type="entry name" value="P-ATPase-V"/>
    <property type="match status" value="1"/>
</dbReference>
<evidence type="ECO:0000256" key="11">
    <source>
        <dbReference type="ARBA" id="ARBA00022989"/>
    </source>
</evidence>
<organism evidence="17 18">
    <name type="scientific">Tieghemiomyces parasiticus</name>
    <dbReference type="NCBI Taxonomy" id="78921"/>
    <lineage>
        <taxon>Eukaryota</taxon>
        <taxon>Fungi</taxon>
        <taxon>Fungi incertae sedis</taxon>
        <taxon>Zoopagomycota</taxon>
        <taxon>Kickxellomycotina</taxon>
        <taxon>Dimargaritomycetes</taxon>
        <taxon>Dimargaritales</taxon>
        <taxon>Dimargaritaceae</taxon>
        <taxon>Tieghemiomyces</taxon>
    </lineage>
</organism>
<dbReference type="FunFam" id="3.40.50.1000:FF:000056">
    <property type="entry name" value="Cation-transporting ATPase"/>
    <property type="match status" value="1"/>
</dbReference>
<feature type="transmembrane region" description="Helical" evidence="14">
    <location>
        <begin position="418"/>
        <end position="437"/>
    </location>
</feature>
<dbReference type="GO" id="GO:0046872">
    <property type="term" value="F:metal ion binding"/>
    <property type="evidence" value="ECO:0007669"/>
    <property type="project" value="UniProtKB-KW"/>
</dbReference>
<dbReference type="SFLD" id="SFLDF00027">
    <property type="entry name" value="p-type_atpase"/>
    <property type="match status" value="1"/>
</dbReference>